<dbReference type="Gene3D" id="1.20.1720.10">
    <property type="entry name" value="Multidrug resistance protein D"/>
    <property type="match status" value="1"/>
</dbReference>
<keyword evidence="6" id="KW-0325">Glycoprotein</keyword>
<dbReference type="InterPro" id="IPR020846">
    <property type="entry name" value="MFS_dom"/>
</dbReference>
<feature type="transmembrane region" description="Helical" evidence="8">
    <location>
        <begin position="113"/>
        <end position="132"/>
    </location>
</feature>
<dbReference type="GO" id="GO:0022857">
    <property type="term" value="F:transmembrane transporter activity"/>
    <property type="evidence" value="ECO:0007669"/>
    <property type="project" value="InterPro"/>
</dbReference>
<sequence>MIESKQDEQAAASAGSSSDLKEKVAQDTKPASPSPPPKFQPNGRFWAIIITCSVIGLLSALENTVITTALPHIVTELELGENYIWVTNVFFLTGAAVQPLFGQLADIYGRRWVTMVIVAFFTLGSGIAGGASNGAMLIAGRAVQGIGSGGIYIIIDVIVSDLVPLRIRGNYMAVILVVYTVGMAIGPWVGGEIIATTTWRWVFYINLPVGGAAMVMIFFFLRVQHNRSQTALQKLLRIDYVGNLILVGSTVTILYALTYGGTKYPWSAAEILAPLVLGLAGLVLFMWYETKAAEPVVPPALFNNRTTTIIFAATFLNSALVYWIIFFLPVYFQAVLGFSAARAGVLLLPAVLFGIPGAIVAVLLLSRFGKYKPLHLFGFAVSVVGVGLFTLLDQHTTLAEYVVFQAVAAVGSGFVLNTLLPAVQAQLAEEHQAATTAAWSFMRSLGSIWGVAVPAAVFSNRFSQIAGGAIADPAVRALFDGGNRAYENAHADFVWSFPAPVREQIVQTYADALKLIWQISIAFSAVNFLIVIFEKQVPLRTELETEFGLEEEDGKGPGGAAVDAEKGEGKDTDAKTTT</sequence>
<dbReference type="GO" id="GO:0005886">
    <property type="term" value="C:plasma membrane"/>
    <property type="evidence" value="ECO:0007669"/>
    <property type="project" value="TreeGrafter"/>
</dbReference>
<keyword evidence="4 8" id="KW-1133">Transmembrane helix</keyword>
<dbReference type="Proteomes" id="UP001303115">
    <property type="component" value="Unassembled WGS sequence"/>
</dbReference>
<feature type="transmembrane region" description="Helical" evidence="8">
    <location>
        <begin position="309"/>
        <end position="332"/>
    </location>
</feature>
<comment type="subcellular location">
    <subcellularLocation>
        <location evidence="1">Membrane</location>
        <topology evidence="1">Multi-pass membrane protein</topology>
    </subcellularLocation>
</comment>
<dbReference type="InterPro" id="IPR036259">
    <property type="entry name" value="MFS_trans_sf"/>
</dbReference>
<dbReference type="SUPFAM" id="SSF103473">
    <property type="entry name" value="MFS general substrate transporter"/>
    <property type="match status" value="1"/>
</dbReference>
<dbReference type="PROSITE" id="PS50850">
    <property type="entry name" value="MFS"/>
    <property type="match status" value="1"/>
</dbReference>
<dbReference type="PANTHER" id="PTHR23501:SF187">
    <property type="entry name" value="MAJOR FACILITATOR SUPERFAMILY (MFS) PROFILE DOMAIN-CONTAINING PROTEIN"/>
    <property type="match status" value="1"/>
</dbReference>
<keyword evidence="2" id="KW-0813">Transport</keyword>
<reference evidence="11" key="1">
    <citation type="journal article" date="2023" name="Mol. Phylogenet. Evol.">
        <title>Genome-scale phylogeny and comparative genomics of the fungal order Sordariales.</title>
        <authorList>
            <person name="Hensen N."/>
            <person name="Bonometti L."/>
            <person name="Westerberg I."/>
            <person name="Brannstrom I.O."/>
            <person name="Guillou S."/>
            <person name="Cros-Aarteil S."/>
            <person name="Calhoun S."/>
            <person name="Haridas S."/>
            <person name="Kuo A."/>
            <person name="Mondo S."/>
            <person name="Pangilinan J."/>
            <person name="Riley R."/>
            <person name="LaButti K."/>
            <person name="Andreopoulos B."/>
            <person name="Lipzen A."/>
            <person name="Chen C."/>
            <person name="Yan M."/>
            <person name="Daum C."/>
            <person name="Ng V."/>
            <person name="Clum A."/>
            <person name="Steindorff A."/>
            <person name="Ohm R.A."/>
            <person name="Martin F."/>
            <person name="Silar P."/>
            <person name="Natvig D.O."/>
            <person name="Lalanne C."/>
            <person name="Gautier V."/>
            <person name="Ament-Velasquez S.L."/>
            <person name="Kruys A."/>
            <person name="Hutchinson M.I."/>
            <person name="Powell A.J."/>
            <person name="Barry K."/>
            <person name="Miller A.N."/>
            <person name="Grigoriev I.V."/>
            <person name="Debuchy R."/>
            <person name="Gladieux P."/>
            <person name="Hiltunen Thoren M."/>
            <person name="Johannesson H."/>
        </authorList>
    </citation>
    <scope>NUCLEOTIDE SEQUENCE [LARGE SCALE GENOMIC DNA]</scope>
    <source>
        <strain evidence="11">CBS 284.82</strain>
    </source>
</reference>
<feature type="transmembrane region" description="Helical" evidence="8">
    <location>
        <begin position="201"/>
        <end position="221"/>
    </location>
</feature>
<feature type="transmembrane region" description="Helical" evidence="8">
    <location>
        <begin position="441"/>
        <end position="458"/>
    </location>
</feature>
<dbReference type="Gene3D" id="1.20.1250.20">
    <property type="entry name" value="MFS general substrate transporter like domains"/>
    <property type="match status" value="1"/>
</dbReference>
<dbReference type="AlphaFoldDB" id="A0AAN6P4C0"/>
<feature type="transmembrane region" description="Helical" evidence="8">
    <location>
        <begin position="398"/>
        <end position="420"/>
    </location>
</feature>
<evidence type="ECO:0000259" key="9">
    <source>
        <dbReference type="PROSITE" id="PS50850"/>
    </source>
</evidence>
<feature type="domain" description="Major facilitator superfamily (MFS) profile" evidence="9">
    <location>
        <begin position="48"/>
        <end position="484"/>
    </location>
</feature>
<comment type="caution">
    <text evidence="10">The sequence shown here is derived from an EMBL/GenBank/DDBJ whole genome shotgun (WGS) entry which is preliminary data.</text>
</comment>
<evidence type="ECO:0000256" key="4">
    <source>
        <dbReference type="ARBA" id="ARBA00022989"/>
    </source>
</evidence>
<feature type="transmembrane region" description="Helical" evidence="8">
    <location>
        <begin position="344"/>
        <end position="365"/>
    </location>
</feature>
<feature type="transmembrane region" description="Helical" evidence="8">
    <location>
        <begin position="171"/>
        <end position="189"/>
    </location>
</feature>
<evidence type="ECO:0000256" key="7">
    <source>
        <dbReference type="SAM" id="MobiDB-lite"/>
    </source>
</evidence>
<feature type="transmembrane region" description="Helical" evidence="8">
    <location>
        <begin position="515"/>
        <end position="533"/>
    </location>
</feature>
<evidence type="ECO:0000256" key="2">
    <source>
        <dbReference type="ARBA" id="ARBA00022448"/>
    </source>
</evidence>
<feature type="transmembrane region" description="Helical" evidence="8">
    <location>
        <begin position="45"/>
        <end position="70"/>
    </location>
</feature>
<evidence type="ECO:0000256" key="6">
    <source>
        <dbReference type="ARBA" id="ARBA00023180"/>
    </source>
</evidence>
<evidence type="ECO:0000256" key="1">
    <source>
        <dbReference type="ARBA" id="ARBA00004141"/>
    </source>
</evidence>
<keyword evidence="11" id="KW-1185">Reference proteome</keyword>
<feature type="transmembrane region" description="Helical" evidence="8">
    <location>
        <begin position="374"/>
        <end position="392"/>
    </location>
</feature>
<feature type="compositionally biased region" description="Basic and acidic residues" evidence="7">
    <location>
        <begin position="563"/>
        <end position="578"/>
    </location>
</feature>
<feature type="transmembrane region" description="Helical" evidence="8">
    <location>
        <begin position="138"/>
        <end position="159"/>
    </location>
</feature>
<dbReference type="InterPro" id="IPR011701">
    <property type="entry name" value="MFS"/>
</dbReference>
<organism evidence="10 11">
    <name type="scientific">Parachaetomium inaequale</name>
    <dbReference type="NCBI Taxonomy" id="2588326"/>
    <lineage>
        <taxon>Eukaryota</taxon>
        <taxon>Fungi</taxon>
        <taxon>Dikarya</taxon>
        <taxon>Ascomycota</taxon>
        <taxon>Pezizomycotina</taxon>
        <taxon>Sordariomycetes</taxon>
        <taxon>Sordariomycetidae</taxon>
        <taxon>Sordariales</taxon>
        <taxon>Chaetomiaceae</taxon>
        <taxon>Parachaetomium</taxon>
    </lineage>
</organism>
<dbReference type="EMBL" id="MU854773">
    <property type="protein sequence ID" value="KAK4031534.1"/>
    <property type="molecule type" value="Genomic_DNA"/>
</dbReference>
<dbReference type="Pfam" id="PF07690">
    <property type="entry name" value="MFS_1"/>
    <property type="match status" value="1"/>
</dbReference>
<dbReference type="PANTHER" id="PTHR23501">
    <property type="entry name" value="MAJOR FACILITATOR SUPERFAMILY"/>
    <property type="match status" value="1"/>
</dbReference>
<feature type="transmembrane region" description="Helical" evidence="8">
    <location>
        <begin position="241"/>
        <end position="259"/>
    </location>
</feature>
<feature type="transmembrane region" description="Helical" evidence="8">
    <location>
        <begin position="271"/>
        <end position="288"/>
    </location>
</feature>
<evidence type="ECO:0000256" key="3">
    <source>
        <dbReference type="ARBA" id="ARBA00022692"/>
    </source>
</evidence>
<accession>A0AAN6P4C0</accession>
<evidence type="ECO:0000256" key="8">
    <source>
        <dbReference type="SAM" id="Phobius"/>
    </source>
</evidence>
<evidence type="ECO:0000313" key="11">
    <source>
        <dbReference type="Proteomes" id="UP001303115"/>
    </source>
</evidence>
<keyword evidence="5 8" id="KW-0472">Membrane</keyword>
<proteinExistence type="predicted"/>
<name>A0AAN6P4C0_9PEZI</name>
<gene>
    <name evidence="10" type="ORF">C8A01DRAFT_42020</name>
</gene>
<feature type="region of interest" description="Disordered" evidence="7">
    <location>
        <begin position="1"/>
        <end position="39"/>
    </location>
</feature>
<feature type="region of interest" description="Disordered" evidence="7">
    <location>
        <begin position="547"/>
        <end position="578"/>
    </location>
</feature>
<feature type="transmembrane region" description="Helical" evidence="8">
    <location>
        <begin position="82"/>
        <end position="101"/>
    </location>
</feature>
<evidence type="ECO:0000313" key="10">
    <source>
        <dbReference type="EMBL" id="KAK4031534.1"/>
    </source>
</evidence>
<evidence type="ECO:0000256" key="5">
    <source>
        <dbReference type="ARBA" id="ARBA00023136"/>
    </source>
</evidence>
<protein>
    <recommendedName>
        <fullName evidence="9">Major facilitator superfamily (MFS) profile domain-containing protein</fullName>
    </recommendedName>
</protein>
<keyword evidence="3 8" id="KW-0812">Transmembrane</keyword>